<dbReference type="SMART" id="SM00421">
    <property type="entry name" value="HTH_LUXR"/>
    <property type="match status" value="1"/>
</dbReference>
<dbReference type="InterPro" id="IPR001789">
    <property type="entry name" value="Sig_transdc_resp-reg_receiver"/>
</dbReference>
<dbReference type="SMART" id="SM00448">
    <property type="entry name" value="REC"/>
    <property type="match status" value="1"/>
</dbReference>
<dbReference type="PROSITE" id="PS50110">
    <property type="entry name" value="RESPONSE_REGULATORY"/>
    <property type="match status" value="1"/>
</dbReference>
<dbReference type="AlphaFoldDB" id="A0A7Z2GKC8"/>
<dbReference type="InterPro" id="IPR016032">
    <property type="entry name" value="Sig_transdc_resp-reg_C-effctor"/>
</dbReference>
<name>A0A7Z2GKC8_9BURK</name>
<accession>A0A7Z2GKC8</accession>
<feature type="modified residue" description="4-aspartylphosphate" evidence="4">
    <location>
        <position position="69"/>
    </location>
</feature>
<dbReference type="InterPro" id="IPR000792">
    <property type="entry name" value="Tscrpt_reg_LuxR_C"/>
</dbReference>
<organism evidence="7 8">
    <name type="scientific">Paraburkholderia acidisoli</name>
    <dbReference type="NCBI Taxonomy" id="2571748"/>
    <lineage>
        <taxon>Bacteria</taxon>
        <taxon>Pseudomonadati</taxon>
        <taxon>Pseudomonadota</taxon>
        <taxon>Betaproteobacteria</taxon>
        <taxon>Burkholderiales</taxon>
        <taxon>Burkholderiaceae</taxon>
        <taxon>Paraburkholderia</taxon>
    </lineage>
</organism>
<feature type="domain" description="HTH luxR-type" evidence="5">
    <location>
        <begin position="150"/>
        <end position="215"/>
    </location>
</feature>
<keyword evidence="1" id="KW-0805">Transcription regulation</keyword>
<keyword evidence="4" id="KW-0597">Phosphoprotein</keyword>
<feature type="domain" description="Response regulatory" evidence="6">
    <location>
        <begin position="20"/>
        <end position="134"/>
    </location>
</feature>
<dbReference type="SUPFAM" id="SSF46894">
    <property type="entry name" value="C-terminal effector domain of the bipartite response regulators"/>
    <property type="match status" value="1"/>
</dbReference>
<dbReference type="GO" id="GO:0003677">
    <property type="term" value="F:DNA binding"/>
    <property type="evidence" value="ECO:0007669"/>
    <property type="project" value="UniProtKB-KW"/>
</dbReference>
<keyword evidence="8" id="KW-1185">Reference proteome</keyword>
<evidence type="ECO:0000256" key="3">
    <source>
        <dbReference type="ARBA" id="ARBA00023163"/>
    </source>
</evidence>
<dbReference type="OrthoDB" id="9802186at2"/>
<dbReference type="Pfam" id="PF00196">
    <property type="entry name" value="GerE"/>
    <property type="match status" value="1"/>
</dbReference>
<dbReference type="PANTHER" id="PTHR44688:SF16">
    <property type="entry name" value="DNA-BINDING TRANSCRIPTIONAL ACTIVATOR DEVR_DOSR"/>
    <property type="match status" value="1"/>
</dbReference>
<dbReference type="PRINTS" id="PR00038">
    <property type="entry name" value="HTHLUXR"/>
</dbReference>
<dbReference type="PROSITE" id="PS50043">
    <property type="entry name" value="HTH_LUXR_2"/>
    <property type="match status" value="1"/>
</dbReference>
<evidence type="ECO:0000256" key="2">
    <source>
        <dbReference type="ARBA" id="ARBA00023125"/>
    </source>
</evidence>
<keyword evidence="3" id="KW-0804">Transcription</keyword>
<dbReference type="Gene3D" id="3.40.50.2300">
    <property type="match status" value="1"/>
</dbReference>
<proteinExistence type="predicted"/>
<dbReference type="Pfam" id="PF00072">
    <property type="entry name" value="Response_reg"/>
    <property type="match status" value="1"/>
</dbReference>
<protein>
    <submittedName>
        <fullName evidence="7">Response regulator</fullName>
    </submittedName>
</protein>
<evidence type="ECO:0000259" key="5">
    <source>
        <dbReference type="PROSITE" id="PS50043"/>
    </source>
</evidence>
<dbReference type="Gene3D" id="1.10.10.10">
    <property type="entry name" value="Winged helix-like DNA-binding domain superfamily/Winged helix DNA-binding domain"/>
    <property type="match status" value="1"/>
</dbReference>
<dbReference type="InterPro" id="IPR011006">
    <property type="entry name" value="CheY-like_superfamily"/>
</dbReference>
<sequence>MTIMTRSTSTNNGGMPGSSVVYVIDDDEQLRLSLGGLLRSVGHRVELFETPLEFVNFGREDVPSCLILDVRLRGENGLAFQRSVTKLVPNIPILFISGYADVEMSVKAMKAGAMDFFTKPFREQEMLDAVAQALIRDADRLAADSALTELRQRFDALTPKEHEVLEFVLSGLLNKQIADEMHVSEITVKLHRGHVMRKMGVMSVVDLVRDAQRLGVEPRKPPRRRL</sequence>
<reference evidence="7 8" key="1">
    <citation type="submission" date="2019-12" db="EMBL/GenBank/DDBJ databases">
        <title>Paraburkholderia acidiphila 7Q-K02 sp. nov and Paraburkholderia acidisoli DHF22 sp. nov., two strains isolated from forest soil.</title>
        <authorList>
            <person name="Gao Z."/>
            <person name="Qiu L."/>
        </authorList>
    </citation>
    <scope>NUCLEOTIDE SEQUENCE [LARGE SCALE GENOMIC DNA]</scope>
    <source>
        <strain evidence="7 8">DHF22</strain>
    </source>
</reference>
<dbReference type="SUPFAM" id="SSF52172">
    <property type="entry name" value="CheY-like"/>
    <property type="match status" value="1"/>
</dbReference>
<evidence type="ECO:0000256" key="1">
    <source>
        <dbReference type="ARBA" id="ARBA00023015"/>
    </source>
</evidence>
<dbReference type="PANTHER" id="PTHR44688">
    <property type="entry name" value="DNA-BINDING TRANSCRIPTIONAL ACTIVATOR DEVR_DOSR"/>
    <property type="match status" value="1"/>
</dbReference>
<dbReference type="PROSITE" id="PS00622">
    <property type="entry name" value="HTH_LUXR_1"/>
    <property type="match status" value="1"/>
</dbReference>
<dbReference type="CDD" id="cd06170">
    <property type="entry name" value="LuxR_C_like"/>
    <property type="match status" value="1"/>
</dbReference>
<dbReference type="Proteomes" id="UP000433577">
    <property type="component" value="Chromosome 2"/>
</dbReference>
<evidence type="ECO:0000313" key="8">
    <source>
        <dbReference type="Proteomes" id="UP000433577"/>
    </source>
</evidence>
<dbReference type="EMBL" id="CP046914">
    <property type="protein sequence ID" value="QGZ63104.1"/>
    <property type="molecule type" value="Genomic_DNA"/>
</dbReference>
<evidence type="ECO:0000259" key="6">
    <source>
        <dbReference type="PROSITE" id="PS50110"/>
    </source>
</evidence>
<dbReference type="InterPro" id="IPR036388">
    <property type="entry name" value="WH-like_DNA-bd_sf"/>
</dbReference>
<gene>
    <name evidence="7" type="ORF">FAZ98_14890</name>
</gene>
<evidence type="ECO:0000256" key="4">
    <source>
        <dbReference type="PROSITE-ProRule" id="PRU00169"/>
    </source>
</evidence>
<evidence type="ECO:0000313" key="7">
    <source>
        <dbReference type="EMBL" id="QGZ63104.1"/>
    </source>
</evidence>
<keyword evidence="2" id="KW-0238">DNA-binding</keyword>
<dbReference type="GO" id="GO:0000160">
    <property type="term" value="P:phosphorelay signal transduction system"/>
    <property type="evidence" value="ECO:0007669"/>
    <property type="project" value="InterPro"/>
</dbReference>
<dbReference type="KEGG" id="pacs:FAZ98_14890"/>
<dbReference type="GO" id="GO:0006355">
    <property type="term" value="P:regulation of DNA-templated transcription"/>
    <property type="evidence" value="ECO:0007669"/>
    <property type="project" value="InterPro"/>
</dbReference>